<reference evidence="1 2" key="2">
    <citation type="journal article" date="2015" name="Stand. Genomic Sci.">
        <title>Draft genome sequence of Cellulomonas carbonis T26(T) and comparative analysis of six Cellulomonas genomes.</title>
        <authorList>
            <person name="Zhuang W."/>
            <person name="Zhang S."/>
            <person name="Xia X."/>
            <person name="Wang G."/>
        </authorList>
    </citation>
    <scope>NUCLEOTIDE SEQUENCE [LARGE SCALE GENOMIC DNA]</scope>
    <source>
        <strain evidence="1 2">T26</strain>
    </source>
</reference>
<sequence length="218" mass="23592">MAHGDVARTTDHWWWRPGWGPGTRYYTWHVTLEGQDRLHARVAELQSALAGLPALDPVPRTWLHVTVAGLGDVEDVPAPVRDDVVAAVGRRVAAVGAFRAEVLAAVVGREAVVLPLRPLDRFDAVRDAVRAGIADAWGRSRVVGPDRGFAPHLSVAYASGEAEAASVRAALDRVPASREPLVVDRVQLIELERDDRAYRWTTVAEVPLGDADARSAAP</sequence>
<proteinExistence type="predicted"/>
<gene>
    <name evidence="1" type="ORF">N868_11685</name>
</gene>
<dbReference type="SUPFAM" id="SSF55144">
    <property type="entry name" value="LigT-like"/>
    <property type="match status" value="1"/>
</dbReference>
<dbReference type="AlphaFoldDB" id="A0A0A0BZ43"/>
<dbReference type="Proteomes" id="UP000029839">
    <property type="component" value="Unassembled WGS sequence"/>
</dbReference>
<dbReference type="RefSeq" id="WP_043602537.1">
    <property type="nucleotide sequence ID" value="NZ_AXCY01000004.1"/>
</dbReference>
<dbReference type="Pfam" id="PF13563">
    <property type="entry name" value="2_5_RNA_ligase2"/>
    <property type="match status" value="1"/>
</dbReference>
<protein>
    <recommendedName>
        <fullName evidence="3">2'-5' RNA ligase</fullName>
    </recommendedName>
</protein>
<reference evidence="1 2" key="1">
    <citation type="submission" date="2013-08" db="EMBL/GenBank/DDBJ databases">
        <title>Genome sequencing of Cellulomonas carbonis T26.</title>
        <authorList>
            <person name="Chen F."/>
            <person name="Li Y."/>
            <person name="Wang G."/>
        </authorList>
    </citation>
    <scope>NUCLEOTIDE SEQUENCE [LARGE SCALE GENOMIC DNA]</scope>
    <source>
        <strain evidence="1 2">T26</strain>
    </source>
</reference>
<comment type="caution">
    <text evidence="1">The sequence shown here is derived from an EMBL/GenBank/DDBJ whole genome shotgun (WGS) entry which is preliminary data.</text>
</comment>
<organism evidence="1 2">
    <name type="scientific">Cellulomonas carbonis T26</name>
    <dbReference type="NCBI Taxonomy" id="947969"/>
    <lineage>
        <taxon>Bacteria</taxon>
        <taxon>Bacillati</taxon>
        <taxon>Actinomycetota</taxon>
        <taxon>Actinomycetes</taxon>
        <taxon>Micrococcales</taxon>
        <taxon>Cellulomonadaceae</taxon>
        <taxon>Cellulomonas</taxon>
    </lineage>
</organism>
<accession>A0A0A0BZ43</accession>
<dbReference type="OrthoDB" id="4541754at2"/>
<evidence type="ECO:0000313" key="2">
    <source>
        <dbReference type="Proteomes" id="UP000029839"/>
    </source>
</evidence>
<dbReference type="EMBL" id="AXCY01000004">
    <property type="protein sequence ID" value="KGM12444.1"/>
    <property type="molecule type" value="Genomic_DNA"/>
</dbReference>
<evidence type="ECO:0000313" key="1">
    <source>
        <dbReference type="EMBL" id="KGM12444.1"/>
    </source>
</evidence>
<keyword evidence="2" id="KW-1185">Reference proteome</keyword>
<name>A0A0A0BZ43_9CELL</name>
<evidence type="ECO:0008006" key="3">
    <source>
        <dbReference type="Google" id="ProtNLM"/>
    </source>
</evidence>
<dbReference type="InterPro" id="IPR009097">
    <property type="entry name" value="Cyclic_Pdiesterase"/>
</dbReference>
<dbReference type="Gene3D" id="3.90.1140.10">
    <property type="entry name" value="Cyclic phosphodiesterase"/>
    <property type="match status" value="1"/>
</dbReference>